<dbReference type="GO" id="GO:0005737">
    <property type="term" value="C:cytoplasm"/>
    <property type="evidence" value="ECO:0007669"/>
    <property type="project" value="UniProtKB-SubCell"/>
</dbReference>
<dbReference type="Proteomes" id="UP000321306">
    <property type="component" value="Unassembled WGS sequence"/>
</dbReference>
<dbReference type="AlphaFoldDB" id="A0A511MWD1"/>
<dbReference type="InterPro" id="IPR000032">
    <property type="entry name" value="HPr-like"/>
</dbReference>
<dbReference type="CDD" id="cd00367">
    <property type="entry name" value="PTS-HPr_like"/>
    <property type="match status" value="1"/>
</dbReference>
<accession>A0A511MWD1</accession>
<dbReference type="PRINTS" id="PR00107">
    <property type="entry name" value="PHOSPHOCPHPR"/>
</dbReference>
<comment type="subcellular location">
    <subcellularLocation>
        <location evidence="1">Cytoplasm</location>
    </subcellularLocation>
</comment>
<evidence type="ECO:0000256" key="2">
    <source>
        <dbReference type="ARBA" id="ARBA00022490"/>
    </source>
</evidence>
<sequence length="82" mass="8917">MIFTHQVRDPAGIHARPAALLSIALSKIGARVKITHQTRTADPRSVIQMLSLGALHGSELQVEVQGTPEQALAVQQEFETHL</sequence>
<dbReference type="InterPro" id="IPR001020">
    <property type="entry name" value="PTS_HPr_His_P_site"/>
</dbReference>
<dbReference type="PROSITE" id="PS00369">
    <property type="entry name" value="PTS_HPR_HIS"/>
    <property type="match status" value="1"/>
</dbReference>
<evidence type="ECO:0000256" key="3">
    <source>
        <dbReference type="ARBA" id="ARBA00022683"/>
    </source>
</evidence>
<reference evidence="5 6" key="1">
    <citation type="submission" date="2019-07" db="EMBL/GenBank/DDBJ databases">
        <title>Whole genome shotgun sequence of Deinococcus cellulosilyticus NBRC 106333.</title>
        <authorList>
            <person name="Hosoyama A."/>
            <person name="Uohara A."/>
            <person name="Ohji S."/>
            <person name="Ichikawa N."/>
        </authorList>
    </citation>
    <scope>NUCLEOTIDE SEQUENCE [LARGE SCALE GENOMIC DNA]</scope>
    <source>
        <strain evidence="5 6">NBRC 106333</strain>
    </source>
</reference>
<dbReference type="Gene3D" id="3.30.1340.10">
    <property type="entry name" value="HPr-like"/>
    <property type="match status" value="1"/>
</dbReference>
<protein>
    <recommendedName>
        <fullName evidence="4">HPr domain-containing protein</fullName>
    </recommendedName>
</protein>
<keyword evidence="6" id="KW-1185">Reference proteome</keyword>
<organism evidence="5 6">
    <name type="scientific">Deinococcus cellulosilyticus (strain DSM 18568 / NBRC 106333 / KACC 11606 / 5516J-15)</name>
    <dbReference type="NCBI Taxonomy" id="1223518"/>
    <lineage>
        <taxon>Bacteria</taxon>
        <taxon>Thermotogati</taxon>
        <taxon>Deinococcota</taxon>
        <taxon>Deinococci</taxon>
        <taxon>Deinococcales</taxon>
        <taxon>Deinococcaceae</taxon>
        <taxon>Deinococcus</taxon>
    </lineage>
</organism>
<evidence type="ECO:0000259" key="4">
    <source>
        <dbReference type="PROSITE" id="PS51350"/>
    </source>
</evidence>
<dbReference type="InterPro" id="IPR035895">
    <property type="entry name" value="HPr-like_sf"/>
</dbReference>
<dbReference type="PANTHER" id="PTHR33705">
    <property type="entry name" value="PHOSPHOCARRIER PROTEIN HPR"/>
    <property type="match status" value="1"/>
</dbReference>
<gene>
    <name evidence="5" type="ORF">DC3_02030</name>
</gene>
<evidence type="ECO:0000256" key="1">
    <source>
        <dbReference type="ARBA" id="ARBA00004496"/>
    </source>
</evidence>
<name>A0A511MWD1_DEIC1</name>
<feature type="domain" description="HPr" evidence="4">
    <location>
        <begin position="1"/>
        <end position="82"/>
    </location>
</feature>
<dbReference type="SUPFAM" id="SSF55594">
    <property type="entry name" value="HPr-like"/>
    <property type="match status" value="1"/>
</dbReference>
<dbReference type="InterPro" id="IPR050399">
    <property type="entry name" value="HPr"/>
</dbReference>
<dbReference type="PROSITE" id="PS51350">
    <property type="entry name" value="PTS_HPR_DOM"/>
    <property type="match status" value="1"/>
</dbReference>
<dbReference type="GO" id="GO:0009401">
    <property type="term" value="P:phosphoenolpyruvate-dependent sugar phosphotransferase system"/>
    <property type="evidence" value="ECO:0007669"/>
    <property type="project" value="UniProtKB-KW"/>
</dbReference>
<dbReference type="NCBIfam" id="TIGR01003">
    <property type="entry name" value="PTS_HPr_family"/>
    <property type="match status" value="1"/>
</dbReference>
<dbReference type="PROSITE" id="PS00589">
    <property type="entry name" value="PTS_HPR_SER"/>
    <property type="match status" value="1"/>
</dbReference>
<keyword evidence="2" id="KW-0963">Cytoplasm</keyword>
<dbReference type="EMBL" id="BJXB01000001">
    <property type="protein sequence ID" value="GEM44568.1"/>
    <property type="molecule type" value="Genomic_DNA"/>
</dbReference>
<keyword evidence="3" id="KW-0598">Phosphotransferase system</keyword>
<evidence type="ECO:0000313" key="6">
    <source>
        <dbReference type="Proteomes" id="UP000321306"/>
    </source>
</evidence>
<dbReference type="Pfam" id="PF00381">
    <property type="entry name" value="PTS-HPr"/>
    <property type="match status" value="1"/>
</dbReference>
<proteinExistence type="predicted"/>
<dbReference type="InterPro" id="IPR002114">
    <property type="entry name" value="PTS_HPr_Ser_P_site"/>
</dbReference>
<dbReference type="PANTHER" id="PTHR33705:SF2">
    <property type="entry name" value="PHOSPHOCARRIER PROTEIN NPR"/>
    <property type="match status" value="1"/>
</dbReference>
<evidence type="ECO:0000313" key="5">
    <source>
        <dbReference type="EMBL" id="GEM44568.1"/>
    </source>
</evidence>
<dbReference type="RefSeq" id="WP_186815751.1">
    <property type="nucleotide sequence ID" value="NZ_BJXB01000001.1"/>
</dbReference>
<comment type="caution">
    <text evidence="5">The sequence shown here is derived from an EMBL/GenBank/DDBJ whole genome shotgun (WGS) entry which is preliminary data.</text>
</comment>